<sequence length="116" mass="13105">MKSLLPLILILLMLTSFAGCAETPARETPAAPVWSEGTDIESFWQGYADSKGGLTWGMSTEYPEYDKVSEGDTLLILLPQGPCLMEFFHSRWRRANDVRRWHPSVNEFGGCPYVFD</sequence>
<feature type="chain" id="PRO_5046860461" description="DUF2931 family protein" evidence="1">
    <location>
        <begin position="22"/>
        <end position="116"/>
    </location>
</feature>
<evidence type="ECO:0000313" key="3">
    <source>
        <dbReference type="Proteomes" id="UP001202831"/>
    </source>
</evidence>
<evidence type="ECO:0000256" key="1">
    <source>
        <dbReference type="SAM" id="SignalP"/>
    </source>
</evidence>
<dbReference type="EMBL" id="JAKIKT010000003">
    <property type="protein sequence ID" value="MCL2914260.1"/>
    <property type="molecule type" value="Genomic_DNA"/>
</dbReference>
<dbReference type="PROSITE" id="PS51257">
    <property type="entry name" value="PROKAR_LIPOPROTEIN"/>
    <property type="match status" value="1"/>
</dbReference>
<dbReference type="RefSeq" id="WP_249248972.1">
    <property type="nucleotide sequence ID" value="NZ_JAKIKT010000003.1"/>
</dbReference>
<dbReference type="Proteomes" id="UP001202831">
    <property type="component" value="Unassembled WGS sequence"/>
</dbReference>
<feature type="signal peptide" evidence="1">
    <location>
        <begin position="1"/>
        <end position="21"/>
    </location>
</feature>
<gene>
    <name evidence="2" type="ORF">L2725_10820</name>
</gene>
<evidence type="ECO:0000313" key="2">
    <source>
        <dbReference type="EMBL" id="MCL2914260.1"/>
    </source>
</evidence>
<keyword evidence="3" id="KW-1185">Reference proteome</keyword>
<name>A0ABT0N842_9GAMM</name>
<evidence type="ECO:0008006" key="4">
    <source>
        <dbReference type="Google" id="ProtNLM"/>
    </source>
</evidence>
<protein>
    <recommendedName>
        <fullName evidence="4">DUF2931 family protein</fullName>
    </recommendedName>
</protein>
<comment type="caution">
    <text evidence="2">The sequence shown here is derived from an EMBL/GenBank/DDBJ whole genome shotgun (WGS) entry which is preliminary data.</text>
</comment>
<reference evidence="2 3" key="1">
    <citation type="submission" date="2022-01" db="EMBL/GenBank/DDBJ databases">
        <title>Whole genome-based taxonomy of the Shewanellaceae.</title>
        <authorList>
            <person name="Martin-Rodriguez A.J."/>
        </authorList>
    </citation>
    <scope>NUCLEOTIDE SEQUENCE [LARGE SCALE GENOMIC DNA]</scope>
    <source>
        <strain evidence="2 3">DSM 21332</strain>
    </source>
</reference>
<proteinExistence type="predicted"/>
<organism evidence="2 3">
    <name type="scientific">Shewanella corallii</name>
    <dbReference type="NCBI Taxonomy" id="560080"/>
    <lineage>
        <taxon>Bacteria</taxon>
        <taxon>Pseudomonadati</taxon>
        <taxon>Pseudomonadota</taxon>
        <taxon>Gammaproteobacteria</taxon>
        <taxon>Alteromonadales</taxon>
        <taxon>Shewanellaceae</taxon>
        <taxon>Shewanella</taxon>
    </lineage>
</organism>
<keyword evidence="1" id="KW-0732">Signal</keyword>
<accession>A0ABT0N842</accession>